<protein>
    <submittedName>
        <fullName evidence="2">Uncharacterized protein</fullName>
    </submittedName>
</protein>
<gene>
    <name evidence="2" type="ORF">EYF80_000972</name>
</gene>
<comment type="caution">
    <text evidence="2">The sequence shown here is derived from an EMBL/GenBank/DDBJ whole genome shotgun (WGS) entry which is preliminary data.</text>
</comment>
<accession>A0A4Z2JEN9</accession>
<feature type="region of interest" description="Disordered" evidence="1">
    <location>
        <begin position="41"/>
        <end position="82"/>
    </location>
</feature>
<feature type="compositionally biased region" description="Basic residues" evidence="1">
    <location>
        <begin position="45"/>
        <end position="77"/>
    </location>
</feature>
<evidence type="ECO:0000256" key="1">
    <source>
        <dbReference type="SAM" id="MobiDB-lite"/>
    </source>
</evidence>
<keyword evidence="3" id="KW-1185">Reference proteome</keyword>
<dbReference type="Proteomes" id="UP000314294">
    <property type="component" value="Unassembled WGS sequence"/>
</dbReference>
<proteinExistence type="predicted"/>
<dbReference type="AlphaFoldDB" id="A0A4Z2JEN9"/>
<evidence type="ECO:0000313" key="2">
    <source>
        <dbReference type="EMBL" id="TNN88640.1"/>
    </source>
</evidence>
<dbReference type="EMBL" id="SRLO01000004">
    <property type="protein sequence ID" value="TNN88640.1"/>
    <property type="molecule type" value="Genomic_DNA"/>
</dbReference>
<evidence type="ECO:0000313" key="3">
    <source>
        <dbReference type="Proteomes" id="UP000314294"/>
    </source>
</evidence>
<sequence>MVEVSKLSISNDVPGSSVAHSSLRCSSICAHLQADDIFAFDNNKNKNKKKKKKKNKKNKKKRKKKKKKKNKKNKKKSVAITPLDGKNSGIWRCCPSWRLGTVAGLHWLPLELEIPNLLHQHTLTVVEPLAIAGEKLLDADDIFAFGQLFL</sequence>
<organism evidence="2 3">
    <name type="scientific">Liparis tanakae</name>
    <name type="common">Tanaka's snailfish</name>
    <dbReference type="NCBI Taxonomy" id="230148"/>
    <lineage>
        <taxon>Eukaryota</taxon>
        <taxon>Metazoa</taxon>
        <taxon>Chordata</taxon>
        <taxon>Craniata</taxon>
        <taxon>Vertebrata</taxon>
        <taxon>Euteleostomi</taxon>
        <taxon>Actinopterygii</taxon>
        <taxon>Neopterygii</taxon>
        <taxon>Teleostei</taxon>
        <taxon>Neoteleostei</taxon>
        <taxon>Acanthomorphata</taxon>
        <taxon>Eupercaria</taxon>
        <taxon>Perciformes</taxon>
        <taxon>Cottioidei</taxon>
        <taxon>Cottales</taxon>
        <taxon>Liparidae</taxon>
        <taxon>Liparis</taxon>
    </lineage>
</organism>
<name>A0A4Z2JEN9_9TELE</name>
<reference evidence="2 3" key="1">
    <citation type="submission" date="2019-03" db="EMBL/GenBank/DDBJ databases">
        <title>First draft genome of Liparis tanakae, snailfish: a comprehensive survey of snailfish specific genes.</title>
        <authorList>
            <person name="Kim W."/>
            <person name="Song I."/>
            <person name="Jeong J.-H."/>
            <person name="Kim D."/>
            <person name="Kim S."/>
            <person name="Ryu S."/>
            <person name="Song J.Y."/>
            <person name="Lee S.K."/>
        </authorList>
    </citation>
    <scope>NUCLEOTIDE SEQUENCE [LARGE SCALE GENOMIC DNA]</scope>
    <source>
        <tissue evidence="2">Muscle</tissue>
    </source>
</reference>